<dbReference type="SMART" id="SM00822">
    <property type="entry name" value="PKS_KR"/>
    <property type="match status" value="1"/>
</dbReference>
<evidence type="ECO:0000256" key="1">
    <source>
        <dbReference type="ARBA" id="ARBA00006484"/>
    </source>
</evidence>
<accession>A0A0B5EGH3</accession>
<evidence type="ECO:0000313" key="5">
    <source>
        <dbReference type="EMBL" id="AJE80424.1"/>
    </source>
</evidence>
<dbReference type="PRINTS" id="PR00081">
    <property type="entry name" value="GDHRDH"/>
</dbReference>
<protein>
    <submittedName>
        <fullName evidence="5">3-hydroxy-2-methylbutyryl-CoA dehydrogenase</fullName>
    </submittedName>
</protein>
<dbReference type="InterPro" id="IPR057326">
    <property type="entry name" value="KR_dom"/>
</dbReference>
<dbReference type="PANTHER" id="PTHR43658">
    <property type="entry name" value="SHORT-CHAIN DEHYDROGENASE/REDUCTASE"/>
    <property type="match status" value="1"/>
</dbReference>
<dbReference type="InterPro" id="IPR036291">
    <property type="entry name" value="NAD(P)-bd_dom_sf"/>
</dbReference>
<comment type="similarity">
    <text evidence="1 3">Belongs to the short-chain dehydrogenases/reductases (SDR) family.</text>
</comment>
<name>A0A0B5EGH3_STRA4</name>
<dbReference type="SUPFAM" id="SSF51735">
    <property type="entry name" value="NAD(P)-binding Rossmann-fold domains"/>
    <property type="match status" value="1"/>
</dbReference>
<organism evidence="5 6">
    <name type="scientific">Streptomyces albus (strain ATCC 21838 / DSM 41398 / FERM P-419 / JCM 4703 / NBRC 107858)</name>
    <dbReference type="NCBI Taxonomy" id="1081613"/>
    <lineage>
        <taxon>Bacteria</taxon>
        <taxon>Bacillati</taxon>
        <taxon>Actinomycetota</taxon>
        <taxon>Actinomycetes</taxon>
        <taxon>Kitasatosporales</taxon>
        <taxon>Streptomycetaceae</taxon>
        <taxon>Streptomyces</taxon>
    </lineage>
</organism>
<dbReference type="InterPro" id="IPR020904">
    <property type="entry name" value="Sc_DH/Rdtase_CS"/>
</dbReference>
<dbReference type="PANTHER" id="PTHR43658:SF8">
    <property type="entry name" value="17-BETA-HYDROXYSTEROID DEHYDROGENASE 14-RELATED"/>
    <property type="match status" value="1"/>
</dbReference>
<dbReference type="Proteomes" id="UP000031523">
    <property type="component" value="Chromosome"/>
</dbReference>
<reference evidence="5 6" key="1">
    <citation type="submission" date="2015-01" db="EMBL/GenBank/DDBJ databases">
        <title>Enhanced salinomycin production by adjusting the supply of polyketide extender units in Streptomyce albus DSM 41398.</title>
        <authorList>
            <person name="Lu C."/>
        </authorList>
    </citation>
    <scope>NUCLEOTIDE SEQUENCE [LARGE SCALE GENOMIC DNA]</scope>
    <source>
        <strain evidence="6">ATCC 21838 / DSM 41398 / FERM P-419 / JCM 4703 / NBRC 107858</strain>
    </source>
</reference>
<dbReference type="KEGG" id="sals:SLNWT_0048"/>
<dbReference type="InterPro" id="IPR002347">
    <property type="entry name" value="SDR_fam"/>
</dbReference>
<dbReference type="GO" id="GO:0016491">
    <property type="term" value="F:oxidoreductase activity"/>
    <property type="evidence" value="ECO:0007669"/>
    <property type="project" value="UniProtKB-KW"/>
</dbReference>
<dbReference type="PRINTS" id="PR00080">
    <property type="entry name" value="SDRFAMILY"/>
</dbReference>
<sequence length="255" mass="26188">MELKDQVALVTGGASGLGLATSRRLVDAGAHVIVADVNDGAGSDVVAELGDRVHFVWADVRRSDELLAAVDEARRHGPLRAVVHTAGVGGRPLRVVDKDGSPGSSAAFEDVVKTNLVGTFNVLSTVAAAMADNEPSQGDRGAVVLTSSTAAFEGQVGQIAYSAAKAGIVGLTLCAARDLASRGIRVSTLAPGVMDTPLLGAVPDDIKTALGQSVPHPQRLGMPEEYAALALEILRNGYLNGETVRLDGAARLAPR</sequence>
<feature type="domain" description="Ketoreductase" evidence="4">
    <location>
        <begin position="6"/>
        <end position="197"/>
    </location>
</feature>
<evidence type="ECO:0000256" key="3">
    <source>
        <dbReference type="RuleBase" id="RU000363"/>
    </source>
</evidence>
<evidence type="ECO:0000313" key="6">
    <source>
        <dbReference type="Proteomes" id="UP000031523"/>
    </source>
</evidence>
<dbReference type="PROSITE" id="PS00061">
    <property type="entry name" value="ADH_SHORT"/>
    <property type="match status" value="1"/>
</dbReference>
<dbReference type="AlphaFoldDB" id="A0A0B5EGH3"/>
<keyword evidence="6" id="KW-1185">Reference proteome</keyword>
<dbReference type="Gene3D" id="3.40.50.720">
    <property type="entry name" value="NAD(P)-binding Rossmann-like Domain"/>
    <property type="match status" value="1"/>
</dbReference>
<keyword evidence="2" id="KW-0560">Oxidoreductase</keyword>
<evidence type="ECO:0000256" key="2">
    <source>
        <dbReference type="ARBA" id="ARBA00023002"/>
    </source>
</evidence>
<gene>
    <name evidence="5" type="ORF">SLNWT_0048</name>
</gene>
<evidence type="ECO:0000259" key="4">
    <source>
        <dbReference type="SMART" id="SM00822"/>
    </source>
</evidence>
<proteinExistence type="inferred from homology"/>
<dbReference type="Pfam" id="PF00106">
    <property type="entry name" value="adh_short"/>
    <property type="match status" value="1"/>
</dbReference>
<dbReference type="EMBL" id="CP010519">
    <property type="protein sequence ID" value="AJE80424.1"/>
    <property type="molecule type" value="Genomic_DNA"/>
</dbReference>